<evidence type="ECO:0000256" key="7">
    <source>
        <dbReference type="ARBA" id="ARBA00049158"/>
    </source>
</evidence>
<evidence type="ECO:0000256" key="2">
    <source>
        <dbReference type="ARBA" id="ARBA00009152"/>
    </source>
</evidence>
<dbReference type="InterPro" id="IPR003141">
    <property type="entry name" value="Pol/His_phosphatase_N"/>
</dbReference>
<protein>
    <recommendedName>
        <fullName evidence="3 8">Histidinol-phosphatase</fullName>
        <shortName evidence="8">HolPase</shortName>
        <ecNumber evidence="3 8">3.1.3.15</ecNumber>
    </recommendedName>
</protein>
<evidence type="ECO:0000259" key="9">
    <source>
        <dbReference type="SMART" id="SM00481"/>
    </source>
</evidence>
<name>A0ABV9JFS2_9LACT</name>
<sequence length="262" mass="30547">MKKLDYHCHSKFSADSEEEPRNHVLEAISHGLDEICFTEHRDFHFPGELKFDLDVPSYFTAIGQLQEEFAGQLTIKIGLEMGLDKHYQQEIEAFVAASPYDFVIGSVHEIHDIEVYDDTSYYEIPRKEAHQQYFEAILEAITTFDCFDTLAHLDYVARYGPYPDKSIIWQHHSKILEEILQTLVKKNKALEINTRLFQLPQTQDFYHYLLTTFRNYGGEKITLGTDAHSVERDWTSLEKARKLIEKAGFTDLATFTKRNLDI</sequence>
<dbReference type="PANTHER" id="PTHR21039">
    <property type="entry name" value="HISTIDINOL PHOSPHATASE-RELATED"/>
    <property type="match status" value="1"/>
</dbReference>
<evidence type="ECO:0000256" key="5">
    <source>
        <dbReference type="ARBA" id="ARBA00022801"/>
    </source>
</evidence>
<dbReference type="Pfam" id="PF02811">
    <property type="entry name" value="PHP"/>
    <property type="match status" value="1"/>
</dbReference>
<evidence type="ECO:0000256" key="8">
    <source>
        <dbReference type="RuleBase" id="RU366003"/>
    </source>
</evidence>
<dbReference type="RefSeq" id="WP_213536305.1">
    <property type="nucleotide sequence ID" value="NZ_BOVQ01000006.1"/>
</dbReference>
<reference evidence="11" key="1">
    <citation type="journal article" date="2019" name="Int. J. Syst. Evol. Microbiol.">
        <title>The Global Catalogue of Microorganisms (GCM) 10K type strain sequencing project: providing services to taxonomists for standard genome sequencing and annotation.</title>
        <authorList>
            <consortium name="The Broad Institute Genomics Platform"/>
            <consortium name="The Broad Institute Genome Sequencing Center for Infectious Disease"/>
            <person name="Wu L."/>
            <person name="Ma J."/>
        </authorList>
    </citation>
    <scope>NUCLEOTIDE SEQUENCE [LARGE SCALE GENOMIC DNA]</scope>
    <source>
        <strain evidence="11">CCUG 63287</strain>
    </source>
</reference>
<dbReference type="SUPFAM" id="SSF89550">
    <property type="entry name" value="PHP domain-like"/>
    <property type="match status" value="1"/>
</dbReference>
<accession>A0ABV9JFS2</accession>
<dbReference type="InterPro" id="IPR016195">
    <property type="entry name" value="Pol/histidinol_Pase-like"/>
</dbReference>
<dbReference type="InterPro" id="IPR004013">
    <property type="entry name" value="PHP_dom"/>
</dbReference>
<keyword evidence="6 8" id="KW-0368">Histidine biosynthesis</keyword>
<evidence type="ECO:0000256" key="1">
    <source>
        <dbReference type="ARBA" id="ARBA00004970"/>
    </source>
</evidence>
<feature type="domain" description="Polymerase/histidinol phosphatase N-terminal" evidence="9">
    <location>
        <begin position="4"/>
        <end position="85"/>
    </location>
</feature>
<organism evidence="10 11">
    <name type="scientific">Lactococcus nasutitermitis</name>
    <dbReference type="NCBI Taxonomy" id="1652957"/>
    <lineage>
        <taxon>Bacteria</taxon>
        <taxon>Bacillati</taxon>
        <taxon>Bacillota</taxon>
        <taxon>Bacilli</taxon>
        <taxon>Lactobacillales</taxon>
        <taxon>Streptococcaceae</taxon>
        <taxon>Lactococcus</taxon>
    </lineage>
</organism>
<gene>
    <name evidence="10" type="ORF">ACFO26_09545</name>
</gene>
<dbReference type="PANTHER" id="PTHR21039:SF0">
    <property type="entry name" value="HISTIDINOL-PHOSPHATASE"/>
    <property type="match status" value="1"/>
</dbReference>
<comment type="caution">
    <text evidence="10">The sequence shown here is derived from an EMBL/GenBank/DDBJ whole genome shotgun (WGS) entry which is preliminary data.</text>
</comment>
<dbReference type="EMBL" id="JBHSGD010000008">
    <property type="protein sequence ID" value="MFC4653146.1"/>
    <property type="molecule type" value="Genomic_DNA"/>
</dbReference>
<keyword evidence="5 8" id="KW-0378">Hydrolase</keyword>
<comment type="catalytic activity">
    <reaction evidence="7 8">
        <text>L-histidinol phosphate + H2O = L-histidinol + phosphate</text>
        <dbReference type="Rhea" id="RHEA:14465"/>
        <dbReference type="ChEBI" id="CHEBI:15377"/>
        <dbReference type="ChEBI" id="CHEBI:43474"/>
        <dbReference type="ChEBI" id="CHEBI:57699"/>
        <dbReference type="ChEBI" id="CHEBI:57980"/>
        <dbReference type="EC" id="3.1.3.15"/>
    </reaction>
</comment>
<dbReference type="Proteomes" id="UP001595987">
    <property type="component" value="Unassembled WGS sequence"/>
</dbReference>
<comment type="pathway">
    <text evidence="1 8">Amino-acid biosynthesis; L-histidine biosynthesis; L-histidine from 5-phospho-alpha-D-ribose 1-diphosphate: step 8/9.</text>
</comment>
<evidence type="ECO:0000313" key="11">
    <source>
        <dbReference type="Proteomes" id="UP001595987"/>
    </source>
</evidence>
<evidence type="ECO:0000313" key="10">
    <source>
        <dbReference type="EMBL" id="MFC4653146.1"/>
    </source>
</evidence>
<evidence type="ECO:0000256" key="3">
    <source>
        <dbReference type="ARBA" id="ARBA00013085"/>
    </source>
</evidence>
<dbReference type="Gene3D" id="3.20.20.140">
    <property type="entry name" value="Metal-dependent hydrolases"/>
    <property type="match status" value="1"/>
</dbReference>
<dbReference type="NCBIfam" id="TIGR01856">
    <property type="entry name" value="hisJ_fam"/>
    <property type="match status" value="1"/>
</dbReference>
<keyword evidence="4 8" id="KW-0028">Amino-acid biosynthesis</keyword>
<keyword evidence="11" id="KW-1185">Reference proteome</keyword>
<comment type="similarity">
    <text evidence="2 8">Belongs to the PHP hydrolase family. HisK subfamily.</text>
</comment>
<proteinExistence type="inferred from homology"/>
<dbReference type="EC" id="3.1.3.15" evidence="3 8"/>
<dbReference type="InterPro" id="IPR010140">
    <property type="entry name" value="Histidinol_P_phosphatase_HisJ"/>
</dbReference>
<evidence type="ECO:0000256" key="4">
    <source>
        <dbReference type="ARBA" id="ARBA00022605"/>
    </source>
</evidence>
<dbReference type="SMART" id="SM00481">
    <property type="entry name" value="POLIIIAc"/>
    <property type="match status" value="1"/>
</dbReference>
<evidence type="ECO:0000256" key="6">
    <source>
        <dbReference type="ARBA" id="ARBA00023102"/>
    </source>
</evidence>